<dbReference type="PANTHER" id="PTHR18863:SF6">
    <property type="entry name" value="COILED-COIL DOMAIN-CONTAINING PROTEIN 170"/>
    <property type="match status" value="1"/>
</dbReference>
<dbReference type="AlphaFoldDB" id="A0A8S2Y3G4"/>
<sequence length="123" mass="14211">EHINELRHEVESIKKEYDIMNNANNQLKIRVRELEGNVGSYESVTNKSSVTITALQHEIKEKQEQLLELQSRIRTHMEERETSERKTEGLNKKLHELFSQLNIIFGADCGVPTPAALENLKTK</sequence>
<organism evidence="2 3">
    <name type="scientific">Didymodactylos carnosus</name>
    <dbReference type="NCBI Taxonomy" id="1234261"/>
    <lineage>
        <taxon>Eukaryota</taxon>
        <taxon>Metazoa</taxon>
        <taxon>Spiralia</taxon>
        <taxon>Gnathifera</taxon>
        <taxon>Rotifera</taxon>
        <taxon>Eurotatoria</taxon>
        <taxon>Bdelloidea</taxon>
        <taxon>Philodinida</taxon>
        <taxon>Philodinidae</taxon>
        <taxon>Didymodactylos</taxon>
    </lineage>
</organism>
<protein>
    <submittedName>
        <fullName evidence="2">Uncharacterized protein</fullName>
    </submittedName>
</protein>
<feature type="coiled-coil region" evidence="1">
    <location>
        <begin position="3"/>
        <end position="86"/>
    </location>
</feature>
<gene>
    <name evidence="2" type="ORF">TMI583_LOCUS49075</name>
</gene>
<dbReference type="EMBL" id="CAJOBA010104408">
    <property type="protein sequence ID" value="CAF4531596.1"/>
    <property type="molecule type" value="Genomic_DNA"/>
</dbReference>
<dbReference type="Proteomes" id="UP000682733">
    <property type="component" value="Unassembled WGS sequence"/>
</dbReference>
<dbReference type="Gene3D" id="1.10.287.1490">
    <property type="match status" value="1"/>
</dbReference>
<comment type="caution">
    <text evidence="2">The sequence shown here is derived from an EMBL/GenBank/DDBJ whole genome shotgun (WGS) entry which is preliminary data.</text>
</comment>
<proteinExistence type="predicted"/>
<dbReference type="SUPFAM" id="SSF57997">
    <property type="entry name" value="Tropomyosin"/>
    <property type="match status" value="1"/>
</dbReference>
<dbReference type="PANTHER" id="PTHR18863">
    <property type="entry name" value="TSEC-2-RELATED"/>
    <property type="match status" value="1"/>
</dbReference>
<feature type="non-terminal residue" evidence="2">
    <location>
        <position position="1"/>
    </location>
</feature>
<keyword evidence="1" id="KW-0175">Coiled coil</keyword>
<reference evidence="2" key="1">
    <citation type="submission" date="2021-02" db="EMBL/GenBank/DDBJ databases">
        <authorList>
            <person name="Nowell W R."/>
        </authorList>
    </citation>
    <scope>NUCLEOTIDE SEQUENCE</scope>
</reference>
<name>A0A8S2Y3G4_9BILA</name>
<feature type="non-terminal residue" evidence="2">
    <location>
        <position position="123"/>
    </location>
</feature>
<accession>A0A8S2Y3G4</accession>
<evidence type="ECO:0000256" key="1">
    <source>
        <dbReference type="SAM" id="Coils"/>
    </source>
</evidence>
<evidence type="ECO:0000313" key="2">
    <source>
        <dbReference type="EMBL" id="CAF4531596.1"/>
    </source>
</evidence>
<dbReference type="InterPro" id="IPR039139">
    <property type="entry name" value="CCDC170-like"/>
</dbReference>
<evidence type="ECO:0000313" key="3">
    <source>
        <dbReference type="Proteomes" id="UP000682733"/>
    </source>
</evidence>